<proteinExistence type="predicted"/>
<dbReference type="GO" id="GO:0005813">
    <property type="term" value="C:centrosome"/>
    <property type="evidence" value="ECO:0007669"/>
    <property type="project" value="TreeGrafter"/>
</dbReference>
<keyword evidence="1" id="KW-0472">Membrane</keyword>
<protein>
    <submittedName>
        <fullName evidence="2">Uncharacterized protein</fullName>
    </submittedName>
</protein>
<evidence type="ECO:0000313" key="3">
    <source>
        <dbReference type="Proteomes" id="UP001445076"/>
    </source>
</evidence>
<dbReference type="GO" id="GO:0030496">
    <property type="term" value="C:midbody"/>
    <property type="evidence" value="ECO:0007669"/>
    <property type="project" value="TreeGrafter"/>
</dbReference>
<organism evidence="2 3">
    <name type="scientific">Cherax quadricarinatus</name>
    <name type="common">Australian red claw crayfish</name>
    <dbReference type="NCBI Taxonomy" id="27406"/>
    <lineage>
        <taxon>Eukaryota</taxon>
        <taxon>Metazoa</taxon>
        <taxon>Ecdysozoa</taxon>
        <taxon>Arthropoda</taxon>
        <taxon>Crustacea</taxon>
        <taxon>Multicrustacea</taxon>
        <taxon>Malacostraca</taxon>
        <taxon>Eumalacostraca</taxon>
        <taxon>Eucarida</taxon>
        <taxon>Decapoda</taxon>
        <taxon>Pleocyemata</taxon>
        <taxon>Astacidea</taxon>
        <taxon>Parastacoidea</taxon>
        <taxon>Parastacidae</taxon>
        <taxon>Cherax</taxon>
    </lineage>
</organism>
<evidence type="ECO:0000256" key="1">
    <source>
        <dbReference type="SAM" id="Phobius"/>
    </source>
</evidence>
<dbReference type="GO" id="GO:0000281">
    <property type="term" value="P:mitotic cytokinesis"/>
    <property type="evidence" value="ECO:0007669"/>
    <property type="project" value="TreeGrafter"/>
</dbReference>
<dbReference type="EMBL" id="JARKIK010000017">
    <property type="protein sequence ID" value="KAK8746669.1"/>
    <property type="molecule type" value="Genomic_DNA"/>
</dbReference>
<dbReference type="AlphaFoldDB" id="A0AAW0Y900"/>
<feature type="non-terminal residue" evidence="2">
    <location>
        <position position="1"/>
    </location>
</feature>
<feature type="transmembrane region" description="Helical" evidence="1">
    <location>
        <begin position="128"/>
        <end position="148"/>
    </location>
</feature>
<keyword evidence="3" id="KW-1185">Reference proteome</keyword>
<sequence>ERGAAWRVGEAECVGARMVKRVKCTAVRVLFGAAGLTWVALVIESYVLAPALEDPEELISLIKSRDLCWINEEYDPLDDCQKCSYAERAFIVPALCQLTGYRQKVQCYFSGEAYRSCDMLVWQEEFRFWLFEGLAAAIGVIAGLSTALRYQKLRSQGRLNPYLLPKTSV</sequence>
<reference evidence="2 3" key="1">
    <citation type="journal article" date="2024" name="BMC Genomics">
        <title>Genome assembly of redclaw crayfish (Cherax quadricarinatus) provides insights into its immune adaptation and hypoxia tolerance.</title>
        <authorList>
            <person name="Liu Z."/>
            <person name="Zheng J."/>
            <person name="Li H."/>
            <person name="Fang K."/>
            <person name="Wang S."/>
            <person name="He J."/>
            <person name="Zhou D."/>
            <person name="Weng S."/>
            <person name="Chi M."/>
            <person name="Gu Z."/>
            <person name="He J."/>
            <person name="Li F."/>
            <person name="Wang M."/>
        </authorList>
    </citation>
    <scope>NUCLEOTIDE SEQUENCE [LARGE SCALE GENOMIC DNA]</scope>
    <source>
        <strain evidence="2">ZL_2023a</strain>
    </source>
</reference>
<evidence type="ECO:0000313" key="2">
    <source>
        <dbReference type="EMBL" id="KAK8746669.1"/>
    </source>
</evidence>
<accession>A0AAW0Y900</accession>
<dbReference type="GO" id="GO:0005819">
    <property type="term" value="C:spindle"/>
    <property type="evidence" value="ECO:0007669"/>
    <property type="project" value="TreeGrafter"/>
</dbReference>
<name>A0AAW0Y900_CHEQU</name>
<dbReference type="Proteomes" id="UP001445076">
    <property type="component" value="Unassembled WGS sequence"/>
</dbReference>
<keyword evidence="1" id="KW-0812">Transmembrane</keyword>
<dbReference type="Pfam" id="PF05439">
    <property type="entry name" value="JTB"/>
    <property type="match status" value="1"/>
</dbReference>
<feature type="transmembrane region" description="Helical" evidence="1">
    <location>
        <begin position="27"/>
        <end position="48"/>
    </location>
</feature>
<dbReference type="PANTHER" id="PTHR13041:SF3">
    <property type="entry name" value="PROTEIN JTB"/>
    <property type="match status" value="1"/>
</dbReference>
<dbReference type="GO" id="GO:0005737">
    <property type="term" value="C:cytoplasm"/>
    <property type="evidence" value="ECO:0007669"/>
    <property type="project" value="TreeGrafter"/>
</dbReference>
<dbReference type="PANTHER" id="PTHR13041">
    <property type="entry name" value="JTB PROTEIN-RELATED"/>
    <property type="match status" value="1"/>
</dbReference>
<dbReference type="InterPro" id="IPR008657">
    <property type="entry name" value="JTB"/>
</dbReference>
<dbReference type="Gene3D" id="3.30.720.220">
    <property type="match status" value="1"/>
</dbReference>
<keyword evidence="1" id="KW-1133">Transmembrane helix</keyword>
<dbReference type="GO" id="GO:0016020">
    <property type="term" value="C:membrane"/>
    <property type="evidence" value="ECO:0007669"/>
    <property type="project" value="InterPro"/>
</dbReference>
<gene>
    <name evidence="2" type="ORF">OTU49_017132</name>
</gene>
<comment type="caution">
    <text evidence="2">The sequence shown here is derived from an EMBL/GenBank/DDBJ whole genome shotgun (WGS) entry which is preliminary data.</text>
</comment>